<sequence length="59" mass="6740">MAGANTPVLSNLRISAYAETRMLTSISVRHYLRQGNPAAVNSTNERIHPFIDRRWLTDR</sequence>
<evidence type="ECO:0000313" key="1">
    <source>
        <dbReference type="EMBL" id="OAD71693.1"/>
    </source>
</evidence>
<gene>
    <name evidence="1" type="ORF">PHYBLDRAFT_147446</name>
</gene>
<dbReference type="EMBL" id="KV440985">
    <property type="protein sequence ID" value="OAD71693.1"/>
    <property type="molecule type" value="Genomic_DNA"/>
</dbReference>
<dbReference type="Proteomes" id="UP000077315">
    <property type="component" value="Unassembled WGS sequence"/>
</dbReference>
<evidence type="ECO:0000313" key="2">
    <source>
        <dbReference type="Proteomes" id="UP000077315"/>
    </source>
</evidence>
<dbReference type="InParanoid" id="A0A162U206"/>
<dbReference type="VEuPathDB" id="FungiDB:PHYBLDRAFT_147446"/>
<protein>
    <submittedName>
        <fullName evidence="1">Uncharacterized protein</fullName>
    </submittedName>
</protein>
<dbReference type="GeneID" id="28992771"/>
<dbReference type="AlphaFoldDB" id="A0A162U206"/>
<reference evidence="2" key="1">
    <citation type="submission" date="2015-06" db="EMBL/GenBank/DDBJ databases">
        <title>Expansion of signal transduction pathways in fungi by whole-genome duplication.</title>
        <authorList>
            <consortium name="DOE Joint Genome Institute"/>
            <person name="Corrochano L.M."/>
            <person name="Kuo A."/>
            <person name="Marcet-Houben M."/>
            <person name="Polaino S."/>
            <person name="Salamov A."/>
            <person name="Villalobos J.M."/>
            <person name="Alvarez M.I."/>
            <person name="Avalos J."/>
            <person name="Benito E.P."/>
            <person name="Benoit I."/>
            <person name="Burger G."/>
            <person name="Camino L.P."/>
            <person name="Canovas D."/>
            <person name="Cerda-Olmedo E."/>
            <person name="Cheng J.-F."/>
            <person name="Dominguez A."/>
            <person name="Elias M."/>
            <person name="Eslava A.P."/>
            <person name="Glaser F."/>
            <person name="Grimwood J."/>
            <person name="Gutierrez G."/>
            <person name="Heitman J."/>
            <person name="Henrissat B."/>
            <person name="Iturriaga E.A."/>
            <person name="Lang B.F."/>
            <person name="Lavin J.L."/>
            <person name="Lee S."/>
            <person name="Li W."/>
            <person name="Lindquist E."/>
            <person name="Lopez-Garcia S."/>
            <person name="Luque E.M."/>
            <person name="Marcos A.T."/>
            <person name="Martin J."/>
            <person name="McCluskey K."/>
            <person name="Medina H.R."/>
            <person name="Miralles-Duran A."/>
            <person name="Miyazaki A."/>
            <person name="Munoz-Torres E."/>
            <person name="Oguiza J.A."/>
            <person name="Ohm R."/>
            <person name="Olmedo M."/>
            <person name="Orejas M."/>
            <person name="Ortiz-Castellanos L."/>
            <person name="Pisabarro A.G."/>
            <person name="Rodriguez-Romero J."/>
            <person name="Ruiz-Herrera J."/>
            <person name="Ruiz-Vazquez R."/>
            <person name="Sanz C."/>
            <person name="Schackwitz W."/>
            <person name="Schmutz J."/>
            <person name="Shahriari M."/>
            <person name="Shelest E."/>
            <person name="Silva-Franco F."/>
            <person name="Soanes D."/>
            <person name="Syed K."/>
            <person name="Tagua V.G."/>
            <person name="Talbot N.J."/>
            <person name="Thon M."/>
            <person name="De vries R.P."/>
            <person name="Wiebenga A."/>
            <person name="Yadav J.S."/>
            <person name="Braun E.L."/>
            <person name="Baker S."/>
            <person name="Garre V."/>
            <person name="Horwitz B."/>
            <person name="Torres-Martinez S."/>
            <person name="Idnurm A."/>
            <person name="Herrera-Estrella A."/>
            <person name="Gabaldon T."/>
            <person name="Grigoriev I.V."/>
        </authorList>
    </citation>
    <scope>NUCLEOTIDE SEQUENCE [LARGE SCALE GENOMIC DNA]</scope>
    <source>
        <strain evidence="2">NRRL 1555(-)</strain>
    </source>
</reference>
<proteinExistence type="predicted"/>
<organism evidence="1 2">
    <name type="scientific">Phycomyces blakesleeanus (strain ATCC 8743b / DSM 1359 / FGSC 10004 / NBRC 33097 / NRRL 1555)</name>
    <dbReference type="NCBI Taxonomy" id="763407"/>
    <lineage>
        <taxon>Eukaryota</taxon>
        <taxon>Fungi</taxon>
        <taxon>Fungi incertae sedis</taxon>
        <taxon>Mucoromycota</taxon>
        <taxon>Mucoromycotina</taxon>
        <taxon>Mucoromycetes</taxon>
        <taxon>Mucorales</taxon>
        <taxon>Phycomycetaceae</taxon>
        <taxon>Phycomyces</taxon>
    </lineage>
</organism>
<keyword evidence="2" id="KW-1185">Reference proteome</keyword>
<name>A0A162U206_PHYB8</name>
<dbReference type="OrthoDB" id="10424057at2759"/>
<dbReference type="RefSeq" id="XP_018289733.1">
    <property type="nucleotide sequence ID" value="XM_018431865.1"/>
</dbReference>
<accession>A0A162U206</accession>